<dbReference type="OrthoDB" id="5343383at2759"/>
<evidence type="ECO:0000256" key="1">
    <source>
        <dbReference type="SAM" id="MobiDB-lite"/>
    </source>
</evidence>
<feature type="region of interest" description="Disordered" evidence="1">
    <location>
        <begin position="170"/>
        <end position="230"/>
    </location>
</feature>
<reference evidence="2 3" key="1">
    <citation type="journal article" date="2017" name="G3 (Bethesda)">
        <title>First Draft Genome Sequence of the Pathogenic Fungus Lomentospora prolificans (Formerly Scedosporium prolificans).</title>
        <authorList>
            <person name="Luo R."/>
            <person name="Zimin A."/>
            <person name="Workman R."/>
            <person name="Fan Y."/>
            <person name="Pertea G."/>
            <person name="Grossman N."/>
            <person name="Wear M.P."/>
            <person name="Jia B."/>
            <person name="Miller H."/>
            <person name="Casadevall A."/>
            <person name="Timp W."/>
            <person name="Zhang S.X."/>
            <person name="Salzberg S.L."/>
        </authorList>
    </citation>
    <scope>NUCLEOTIDE SEQUENCE [LARGE SCALE GENOMIC DNA]</scope>
    <source>
        <strain evidence="2 3">JHH-5317</strain>
    </source>
</reference>
<dbReference type="STRING" id="41688.A0A2N3N7M3"/>
<comment type="caution">
    <text evidence="2">The sequence shown here is derived from an EMBL/GenBank/DDBJ whole genome shotgun (WGS) entry which is preliminary data.</text>
</comment>
<sequence>MLELQDITYSREATIAAITDYYKFLTQMYLHDSQVVYPPETGWPSIIEAARNPTSMREFGKSDEVMDLLAHLPYVVSAGIESGIYAGPVCAPYTPFINWSQRLIPWGPSLDGEVLRLVTEGPAFAKFRVPHAFGLTSGCRETPIMVLDVKLGIVHWEDCPNSIAYGQHRERVDYGDGPVDEDGDEDEDENGEEHEDGDEDEDENGEEHEDGDEARDGDRDNVSPEEIGWRQSADAWTIPDFFEVLKNEFRTLNWIPFDPCNVWDARWSEFPDQEGLASAVQDVYRQHGWPDLSVYRKIEL</sequence>
<organism evidence="2 3">
    <name type="scientific">Lomentospora prolificans</name>
    <dbReference type="NCBI Taxonomy" id="41688"/>
    <lineage>
        <taxon>Eukaryota</taxon>
        <taxon>Fungi</taxon>
        <taxon>Dikarya</taxon>
        <taxon>Ascomycota</taxon>
        <taxon>Pezizomycotina</taxon>
        <taxon>Sordariomycetes</taxon>
        <taxon>Hypocreomycetidae</taxon>
        <taxon>Microascales</taxon>
        <taxon>Microascaceae</taxon>
        <taxon>Lomentospora</taxon>
    </lineage>
</organism>
<accession>A0A2N3N7M3</accession>
<evidence type="ECO:0000313" key="2">
    <source>
        <dbReference type="EMBL" id="PKS08451.1"/>
    </source>
</evidence>
<name>A0A2N3N7M3_9PEZI</name>
<proteinExistence type="predicted"/>
<dbReference type="Proteomes" id="UP000233524">
    <property type="component" value="Unassembled WGS sequence"/>
</dbReference>
<dbReference type="InParanoid" id="A0A2N3N7M3"/>
<dbReference type="AlphaFoldDB" id="A0A2N3N7M3"/>
<evidence type="ECO:0000313" key="3">
    <source>
        <dbReference type="Proteomes" id="UP000233524"/>
    </source>
</evidence>
<keyword evidence="3" id="KW-1185">Reference proteome</keyword>
<gene>
    <name evidence="2" type="ORF">jhhlp_004833</name>
</gene>
<feature type="compositionally biased region" description="Acidic residues" evidence="1">
    <location>
        <begin position="178"/>
        <end position="213"/>
    </location>
</feature>
<protein>
    <submittedName>
        <fullName evidence="2">Uncharacterized protein</fullName>
    </submittedName>
</protein>
<dbReference type="VEuPathDB" id="FungiDB:jhhlp_004833"/>
<dbReference type="EMBL" id="NLAX01000095">
    <property type="protein sequence ID" value="PKS08451.1"/>
    <property type="molecule type" value="Genomic_DNA"/>
</dbReference>